<dbReference type="RefSeq" id="WP_316689612.1">
    <property type="nucleotide sequence ID" value="NZ_CP103837.1"/>
</dbReference>
<accession>A0ABZ0D8G5</accession>
<gene>
    <name evidence="1" type="ORF">NYR99_22785</name>
</gene>
<evidence type="ECO:0008006" key="3">
    <source>
        <dbReference type="Google" id="ProtNLM"/>
    </source>
</evidence>
<organism evidence="1 2">
    <name type="scientific">Xanthomonas dyei</name>
    <dbReference type="NCBI Taxonomy" id="743699"/>
    <lineage>
        <taxon>Bacteria</taxon>
        <taxon>Pseudomonadati</taxon>
        <taxon>Pseudomonadota</taxon>
        <taxon>Gammaproteobacteria</taxon>
        <taxon>Lysobacterales</taxon>
        <taxon>Lysobacteraceae</taxon>
        <taxon>Xanthomonas</taxon>
    </lineage>
</organism>
<dbReference type="Proteomes" id="UP001304534">
    <property type="component" value="Chromosome"/>
</dbReference>
<protein>
    <recommendedName>
        <fullName evidence="3">DUF3368 domain-containing protein</fullName>
    </recommendedName>
</protein>
<reference evidence="1 2" key="1">
    <citation type="submission" date="2022-08" db="EMBL/GenBank/DDBJ databases">
        <title>Whole genome sequencing-based tracing of a 2022 introduction and outbreak of Xanthomonas hortorum pv. pelargonii.</title>
        <authorList>
            <person name="Iruegas-Bocardo F."/>
            <person name="Weisberg A.K."/>
            <person name="Riutta E.R."/>
            <person name="Kilday K."/>
            <person name="Bonkowski J.C."/>
            <person name="Creswell T."/>
            <person name="Daughtrey M.L."/>
            <person name="Rane K."/>
            <person name="Grunwald N.J."/>
            <person name="Chang J.H."/>
            <person name="Putnam M.L."/>
        </authorList>
    </citation>
    <scope>NUCLEOTIDE SEQUENCE [LARGE SCALE GENOMIC DNA]</scope>
    <source>
        <strain evidence="1 2">22-325</strain>
    </source>
</reference>
<dbReference type="PANTHER" id="PTHR39550">
    <property type="entry name" value="SLL0658 PROTEIN"/>
    <property type="match status" value="1"/>
</dbReference>
<dbReference type="InterPro" id="IPR021799">
    <property type="entry name" value="PIN-like_prokaryotic"/>
</dbReference>
<name>A0ABZ0D8G5_9XANT</name>
<dbReference type="GeneID" id="95586760"/>
<dbReference type="Pfam" id="PF11848">
    <property type="entry name" value="DUF3368"/>
    <property type="match status" value="1"/>
</dbReference>
<dbReference type="EMBL" id="CP103840">
    <property type="protein sequence ID" value="WOB26411.1"/>
    <property type="molecule type" value="Genomic_DNA"/>
</dbReference>
<evidence type="ECO:0000313" key="1">
    <source>
        <dbReference type="EMBL" id="WOB26411.1"/>
    </source>
</evidence>
<dbReference type="PANTHER" id="PTHR39550:SF1">
    <property type="entry name" value="SLL0658 PROTEIN"/>
    <property type="match status" value="1"/>
</dbReference>
<keyword evidence="2" id="KW-1185">Reference proteome</keyword>
<evidence type="ECO:0000313" key="2">
    <source>
        <dbReference type="Proteomes" id="UP001304534"/>
    </source>
</evidence>
<proteinExistence type="predicted"/>
<sequence length="162" mass="17399">MIVLLDASTLINLANGEVLALILKLEDIDFHISSFVRNESSSIVEVIEKLLQSNHLTTSSDDLISLGAFRDGKVGMGLGDGETECILIAEALGCLIACDDGRARKKAVSRLGDESRVTGSIGLLTIACRRKLITPEQAQAAVTKMRECGGYLPDVKSDYFAK</sequence>